<name>A0A0A0L9C3_CUCSA</name>
<accession>A0A0A0L9C3</accession>
<organism evidence="1 2">
    <name type="scientific">Cucumis sativus</name>
    <name type="common">Cucumber</name>
    <dbReference type="NCBI Taxonomy" id="3659"/>
    <lineage>
        <taxon>Eukaryota</taxon>
        <taxon>Viridiplantae</taxon>
        <taxon>Streptophyta</taxon>
        <taxon>Embryophyta</taxon>
        <taxon>Tracheophyta</taxon>
        <taxon>Spermatophyta</taxon>
        <taxon>Magnoliopsida</taxon>
        <taxon>eudicotyledons</taxon>
        <taxon>Gunneridae</taxon>
        <taxon>Pentapetalae</taxon>
        <taxon>rosids</taxon>
        <taxon>fabids</taxon>
        <taxon>Cucurbitales</taxon>
        <taxon>Cucurbitaceae</taxon>
        <taxon>Benincaseae</taxon>
        <taxon>Cucumis</taxon>
    </lineage>
</organism>
<evidence type="ECO:0000313" key="2">
    <source>
        <dbReference type="Proteomes" id="UP000029981"/>
    </source>
</evidence>
<dbReference type="Gramene" id="KGN58438">
    <property type="protein sequence ID" value="KGN58438"/>
    <property type="gene ID" value="Csa_3G644770"/>
</dbReference>
<keyword evidence="2" id="KW-1185">Reference proteome</keyword>
<protein>
    <submittedName>
        <fullName evidence="1">Uncharacterized protein</fullName>
    </submittedName>
</protein>
<dbReference type="AlphaFoldDB" id="A0A0A0L9C3"/>
<proteinExistence type="predicted"/>
<dbReference type="Proteomes" id="UP000029981">
    <property type="component" value="Chromosome 3"/>
</dbReference>
<dbReference type="EMBL" id="CM002924">
    <property type="protein sequence ID" value="KGN58438.1"/>
    <property type="molecule type" value="Genomic_DNA"/>
</dbReference>
<reference evidence="1 2" key="1">
    <citation type="journal article" date="2009" name="Nat. Genet.">
        <title>The genome of the cucumber, Cucumis sativus L.</title>
        <authorList>
            <person name="Huang S."/>
            <person name="Li R."/>
            <person name="Zhang Z."/>
            <person name="Li L."/>
            <person name="Gu X."/>
            <person name="Fan W."/>
            <person name="Lucas W.J."/>
            <person name="Wang X."/>
            <person name="Xie B."/>
            <person name="Ni P."/>
            <person name="Ren Y."/>
            <person name="Zhu H."/>
            <person name="Li J."/>
            <person name="Lin K."/>
            <person name="Jin W."/>
            <person name="Fei Z."/>
            <person name="Li G."/>
            <person name="Staub J."/>
            <person name="Kilian A."/>
            <person name="van der Vossen E.A."/>
            <person name="Wu Y."/>
            <person name="Guo J."/>
            <person name="He J."/>
            <person name="Jia Z."/>
            <person name="Ren Y."/>
            <person name="Tian G."/>
            <person name="Lu Y."/>
            <person name="Ruan J."/>
            <person name="Qian W."/>
            <person name="Wang M."/>
            <person name="Huang Q."/>
            <person name="Li B."/>
            <person name="Xuan Z."/>
            <person name="Cao J."/>
            <person name="Asan"/>
            <person name="Wu Z."/>
            <person name="Zhang J."/>
            <person name="Cai Q."/>
            <person name="Bai Y."/>
            <person name="Zhao B."/>
            <person name="Han Y."/>
            <person name="Li Y."/>
            <person name="Li X."/>
            <person name="Wang S."/>
            <person name="Shi Q."/>
            <person name="Liu S."/>
            <person name="Cho W.K."/>
            <person name="Kim J.Y."/>
            <person name="Xu Y."/>
            <person name="Heller-Uszynska K."/>
            <person name="Miao H."/>
            <person name="Cheng Z."/>
            <person name="Zhang S."/>
            <person name="Wu J."/>
            <person name="Yang Y."/>
            <person name="Kang H."/>
            <person name="Li M."/>
            <person name="Liang H."/>
            <person name="Ren X."/>
            <person name="Shi Z."/>
            <person name="Wen M."/>
            <person name="Jian M."/>
            <person name="Yang H."/>
            <person name="Zhang G."/>
            <person name="Yang Z."/>
            <person name="Chen R."/>
            <person name="Liu S."/>
            <person name="Li J."/>
            <person name="Ma L."/>
            <person name="Liu H."/>
            <person name="Zhou Y."/>
            <person name="Zhao J."/>
            <person name="Fang X."/>
            <person name="Li G."/>
            <person name="Fang L."/>
            <person name="Li Y."/>
            <person name="Liu D."/>
            <person name="Zheng H."/>
            <person name="Zhang Y."/>
            <person name="Qin N."/>
            <person name="Li Z."/>
            <person name="Yang G."/>
            <person name="Yang S."/>
            <person name="Bolund L."/>
            <person name="Kristiansen K."/>
            <person name="Zheng H."/>
            <person name="Li S."/>
            <person name="Zhang X."/>
            <person name="Yang H."/>
            <person name="Wang J."/>
            <person name="Sun R."/>
            <person name="Zhang B."/>
            <person name="Jiang S."/>
            <person name="Wang J."/>
            <person name="Du Y."/>
            <person name="Li S."/>
        </authorList>
    </citation>
    <scope>NUCLEOTIDE SEQUENCE [LARGE SCALE GENOMIC DNA]</scope>
    <source>
        <strain evidence="2">cv. 9930</strain>
    </source>
</reference>
<gene>
    <name evidence="1" type="ORF">Csa_3G644770</name>
</gene>
<reference evidence="1 2" key="3">
    <citation type="journal article" date="2010" name="BMC Genomics">
        <title>Transcriptome sequencing and comparative analysis of cucumber flowers with different sex types.</title>
        <authorList>
            <person name="Guo S."/>
            <person name="Zheng Y."/>
            <person name="Joung J.G."/>
            <person name="Liu S."/>
            <person name="Zhang Z."/>
            <person name="Crasta O.R."/>
            <person name="Sobral B.W."/>
            <person name="Xu Y."/>
            <person name="Huang S."/>
            <person name="Fei Z."/>
        </authorList>
    </citation>
    <scope>NUCLEOTIDE SEQUENCE [LARGE SCALE GENOMIC DNA]</scope>
    <source>
        <strain evidence="2">cv. 9930</strain>
    </source>
</reference>
<sequence length="75" mass="8275">MCSWHKASARSCRGSRLQRYAMYAEEIFSIVDVSCFGEIGIPVVFSVMCLSTSSATSQQPSPTLVRVSDNVLLRL</sequence>
<evidence type="ECO:0000313" key="1">
    <source>
        <dbReference type="EMBL" id="KGN58438.1"/>
    </source>
</evidence>
<reference evidence="1 2" key="4">
    <citation type="journal article" date="2011" name="BMC Genomics">
        <title>RNA-Seq improves annotation of protein-coding genes in the cucumber genome.</title>
        <authorList>
            <person name="Li Z."/>
            <person name="Zhang Z."/>
            <person name="Yan P."/>
            <person name="Huang S."/>
            <person name="Fei Z."/>
            <person name="Lin K."/>
        </authorList>
    </citation>
    <scope>NUCLEOTIDE SEQUENCE [LARGE SCALE GENOMIC DNA]</scope>
    <source>
        <strain evidence="2">cv. 9930</strain>
    </source>
</reference>
<reference evidence="1 2" key="2">
    <citation type="journal article" date="2009" name="PLoS ONE">
        <title>An integrated genetic and cytogenetic map of the cucumber genome.</title>
        <authorList>
            <person name="Ren Y."/>
            <person name="Zhang Z."/>
            <person name="Liu J."/>
            <person name="Staub J.E."/>
            <person name="Han Y."/>
            <person name="Cheng Z."/>
            <person name="Li X."/>
            <person name="Lu J."/>
            <person name="Miao H."/>
            <person name="Kang H."/>
            <person name="Xie B."/>
            <person name="Gu X."/>
            <person name="Wang X."/>
            <person name="Du Y."/>
            <person name="Jin W."/>
            <person name="Huang S."/>
        </authorList>
    </citation>
    <scope>NUCLEOTIDE SEQUENCE [LARGE SCALE GENOMIC DNA]</scope>
    <source>
        <strain evidence="2">cv. 9930</strain>
    </source>
</reference>